<dbReference type="PANTHER" id="PTHR30592">
    <property type="entry name" value="FORMATE DEHYDROGENASE"/>
    <property type="match status" value="1"/>
</dbReference>
<dbReference type="PIRSF" id="PIRSF015626">
    <property type="entry name" value="FdhD"/>
    <property type="match status" value="1"/>
</dbReference>
<dbReference type="GO" id="GO:0016783">
    <property type="term" value="F:sulfurtransferase activity"/>
    <property type="evidence" value="ECO:0007669"/>
    <property type="project" value="InterPro"/>
</dbReference>
<evidence type="ECO:0000256" key="3">
    <source>
        <dbReference type="HAMAP-Rule" id="MF_00187"/>
    </source>
</evidence>
<dbReference type="InterPro" id="IPR016193">
    <property type="entry name" value="Cytidine_deaminase-like"/>
</dbReference>
<accession>A0A2Y8ZQI4</accession>
<dbReference type="NCBIfam" id="NF001943">
    <property type="entry name" value="PRK00724.1-2"/>
    <property type="match status" value="1"/>
</dbReference>
<proteinExistence type="inferred from homology"/>
<dbReference type="GO" id="GO:0097163">
    <property type="term" value="F:sulfur carrier activity"/>
    <property type="evidence" value="ECO:0007669"/>
    <property type="project" value="UniProtKB-UniRule"/>
</dbReference>
<name>A0A2Y8ZQI4_9MICO</name>
<comment type="caution">
    <text evidence="3">Lacks conserved residue(s) required for the propagation of feature annotation.</text>
</comment>
<comment type="subcellular location">
    <subcellularLocation>
        <location evidence="3">Cytoplasm</location>
    </subcellularLocation>
</comment>
<dbReference type="Gene3D" id="3.10.20.10">
    <property type="match status" value="1"/>
</dbReference>
<reference evidence="5" key="1">
    <citation type="submission" date="2016-10" db="EMBL/GenBank/DDBJ databases">
        <authorList>
            <person name="Varghese N."/>
            <person name="Submissions S."/>
        </authorList>
    </citation>
    <scope>NUCLEOTIDE SEQUENCE [LARGE SCALE GENOMIC DNA]</scope>
    <source>
        <strain evidence="5">DSM 22951</strain>
    </source>
</reference>
<dbReference type="Pfam" id="PF02634">
    <property type="entry name" value="FdhD-NarQ"/>
    <property type="match status" value="1"/>
</dbReference>
<comment type="function">
    <text evidence="3">Required for formate dehydrogenase (FDH) activity. Acts as a sulfur carrier protein that transfers sulfur from IscS to the molybdenum cofactor prior to its insertion into FDH.</text>
</comment>
<evidence type="ECO:0000256" key="2">
    <source>
        <dbReference type="ARBA" id="ARBA00023150"/>
    </source>
</evidence>
<dbReference type="GO" id="GO:0005737">
    <property type="term" value="C:cytoplasm"/>
    <property type="evidence" value="ECO:0007669"/>
    <property type="project" value="UniProtKB-SubCell"/>
</dbReference>
<dbReference type="PANTHER" id="PTHR30592:SF1">
    <property type="entry name" value="SULFUR CARRIER PROTEIN FDHD"/>
    <property type="match status" value="1"/>
</dbReference>
<sequence>MRKQAARRRVTRIEVGDDGGVVRRAVREDHLAAEEPLEIRLGGRSFVVTMRTPGHDVELAQGFLVGEGVIRGRDDLLSARYCAGEVDGENTYNVLDLQLAAHVPPPLATAERHTYTTSSCGVCGKASIDAVRTISAFDVASDPLEIRPQQLVELPQRLRDSQPVFERTGGLHGAALFDGRSGELLAAREDVGRHNAVDKVVGWAVEHDKLPLAGTILMLSGRAGFELIQKASMAGIPCVAAVSAPSSLAAELAQEAGITLVGFLRDRSMVAYSGAHRLVGEVTRG</sequence>
<dbReference type="Gene3D" id="3.40.140.10">
    <property type="entry name" value="Cytidine Deaminase, domain 2"/>
    <property type="match status" value="1"/>
</dbReference>
<dbReference type="GO" id="GO:0006777">
    <property type="term" value="P:Mo-molybdopterin cofactor biosynthetic process"/>
    <property type="evidence" value="ECO:0007669"/>
    <property type="project" value="UniProtKB-UniRule"/>
</dbReference>
<evidence type="ECO:0000313" key="4">
    <source>
        <dbReference type="EMBL" id="SSA34641.1"/>
    </source>
</evidence>
<dbReference type="NCBIfam" id="TIGR00129">
    <property type="entry name" value="fdhD_narQ"/>
    <property type="match status" value="1"/>
</dbReference>
<dbReference type="Proteomes" id="UP000250028">
    <property type="component" value="Unassembled WGS sequence"/>
</dbReference>
<evidence type="ECO:0000256" key="1">
    <source>
        <dbReference type="ARBA" id="ARBA00022490"/>
    </source>
</evidence>
<comment type="similarity">
    <text evidence="3">Belongs to the FdhD family.</text>
</comment>
<gene>
    <name evidence="3" type="primary">fdhD</name>
    <name evidence="4" type="ORF">SAMN04489750_1966</name>
</gene>
<organism evidence="4 5">
    <name type="scientific">Branchiibius hedensis</name>
    <dbReference type="NCBI Taxonomy" id="672460"/>
    <lineage>
        <taxon>Bacteria</taxon>
        <taxon>Bacillati</taxon>
        <taxon>Actinomycetota</taxon>
        <taxon>Actinomycetes</taxon>
        <taxon>Micrococcales</taxon>
        <taxon>Dermacoccaceae</taxon>
        <taxon>Branchiibius</taxon>
    </lineage>
</organism>
<dbReference type="SUPFAM" id="SSF53927">
    <property type="entry name" value="Cytidine deaminase-like"/>
    <property type="match status" value="1"/>
</dbReference>
<feature type="active site" description="Cysteine persulfide intermediate" evidence="3">
    <location>
        <position position="120"/>
    </location>
</feature>
<dbReference type="OrthoDB" id="3197277at2"/>
<keyword evidence="2 3" id="KW-0501">Molybdenum cofactor biosynthesis</keyword>
<dbReference type="AlphaFoldDB" id="A0A2Y8ZQI4"/>
<protein>
    <recommendedName>
        <fullName evidence="3">Sulfur carrier protein FdhD</fullName>
    </recommendedName>
</protein>
<dbReference type="InterPro" id="IPR003786">
    <property type="entry name" value="FdhD"/>
</dbReference>
<dbReference type="RefSeq" id="WP_109685391.1">
    <property type="nucleotide sequence ID" value="NZ_QGDN01000001.1"/>
</dbReference>
<keyword evidence="1 3" id="KW-0963">Cytoplasm</keyword>
<keyword evidence="5" id="KW-1185">Reference proteome</keyword>
<dbReference type="EMBL" id="UESZ01000001">
    <property type="protein sequence ID" value="SSA34641.1"/>
    <property type="molecule type" value="Genomic_DNA"/>
</dbReference>
<dbReference type="HAMAP" id="MF_00187">
    <property type="entry name" value="FdhD"/>
    <property type="match status" value="1"/>
</dbReference>
<evidence type="ECO:0000313" key="5">
    <source>
        <dbReference type="Proteomes" id="UP000250028"/>
    </source>
</evidence>